<dbReference type="EMBL" id="JAPFFF010000005">
    <property type="protein sequence ID" value="KAK8890570.1"/>
    <property type="molecule type" value="Genomic_DNA"/>
</dbReference>
<evidence type="ECO:0000313" key="2">
    <source>
        <dbReference type="Proteomes" id="UP001470230"/>
    </source>
</evidence>
<evidence type="ECO:0000313" key="1">
    <source>
        <dbReference type="EMBL" id="KAK8890570.1"/>
    </source>
</evidence>
<proteinExistence type="predicted"/>
<keyword evidence="2" id="KW-1185">Reference proteome</keyword>
<protein>
    <submittedName>
        <fullName evidence="1">Uncharacterized protein</fullName>
    </submittedName>
</protein>
<organism evidence="1 2">
    <name type="scientific">Tritrichomonas musculus</name>
    <dbReference type="NCBI Taxonomy" id="1915356"/>
    <lineage>
        <taxon>Eukaryota</taxon>
        <taxon>Metamonada</taxon>
        <taxon>Parabasalia</taxon>
        <taxon>Tritrichomonadida</taxon>
        <taxon>Tritrichomonadidae</taxon>
        <taxon>Tritrichomonas</taxon>
    </lineage>
</organism>
<dbReference type="Proteomes" id="UP001470230">
    <property type="component" value="Unassembled WGS sequence"/>
</dbReference>
<comment type="caution">
    <text evidence="1">The sequence shown here is derived from an EMBL/GenBank/DDBJ whole genome shotgun (WGS) entry which is preliminary data.</text>
</comment>
<accession>A0ABR2KKQ1</accession>
<name>A0ABR2KKQ1_9EUKA</name>
<reference evidence="1 2" key="1">
    <citation type="submission" date="2024-04" db="EMBL/GenBank/DDBJ databases">
        <title>Tritrichomonas musculus Genome.</title>
        <authorList>
            <person name="Alves-Ferreira E."/>
            <person name="Grigg M."/>
            <person name="Lorenzi H."/>
            <person name="Galac M."/>
        </authorList>
    </citation>
    <scope>NUCLEOTIDE SEQUENCE [LARGE SCALE GENOMIC DNA]</scope>
    <source>
        <strain evidence="1 2">EAF2021</strain>
    </source>
</reference>
<gene>
    <name evidence="1" type="ORF">M9Y10_035347</name>
</gene>
<sequence length="116" mass="13378">MHYRTHAWDYFKTVDAKPVEIKRMEVQLKDIESNINTLANEISDVPMPFVFNLDEKGAQEWADACRKRVIVPSGYRLNSAPYVERGGKRVPLNLLHITIRINRQTSICGSKNSGRY</sequence>